<name>A0A7W8YSG2_9SPHI</name>
<dbReference type="Gene3D" id="3.90.550.10">
    <property type="entry name" value="Spore Coat Polysaccharide Biosynthesis Protein SpsA, Chain A"/>
    <property type="match status" value="1"/>
</dbReference>
<dbReference type="AlphaFoldDB" id="A0A7W8YSG2"/>
<dbReference type="PANTHER" id="PTHR22916">
    <property type="entry name" value="GLYCOSYLTRANSFERASE"/>
    <property type="match status" value="1"/>
</dbReference>
<dbReference type="Proteomes" id="UP000537718">
    <property type="component" value="Unassembled WGS sequence"/>
</dbReference>
<dbReference type="RefSeq" id="WP_183866656.1">
    <property type="nucleotide sequence ID" value="NZ_JACHCF010000003.1"/>
</dbReference>
<proteinExistence type="predicted"/>
<dbReference type="PANTHER" id="PTHR22916:SF3">
    <property type="entry name" value="UDP-GLCNAC:BETAGAL BETA-1,3-N-ACETYLGLUCOSAMINYLTRANSFERASE-LIKE PROTEIN 1"/>
    <property type="match status" value="1"/>
</dbReference>
<sequence length="216" mass="24626">MNQPLVSCIMPTANRQKYIPLALKHFLNQDYNNSELIIIDDGKESIASLLPDDSRIKYFYTHPIGPIGTKRNYACERANGEIIMHWDDDDYYAPDWISKQYDYLIKSGADICGIEHIHFFSPVTDTLWMGTAMNRNNPSNPSQWLSGATLAYRKSFWAENPFKDVQTGEDDGFISKPGAIIFAHDYIDGFVAVLHPQNTTVKYFENPKHKALKTGL</sequence>
<dbReference type="GO" id="GO:0016758">
    <property type="term" value="F:hexosyltransferase activity"/>
    <property type="evidence" value="ECO:0007669"/>
    <property type="project" value="UniProtKB-ARBA"/>
</dbReference>
<feature type="domain" description="Glycosyltransferase 2-like" evidence="1">
    <location>
        <begin position="7"/>
        <end position="129"/>
    </location>
</feature>
<dbReference type="InterPro" id="IPR001173">
    <property type="entry name" value="Glyco_trans_2-like"/>
</dbReference>
<organism evidence="2 3">
    <name type="scientific">Pedobacter cryoconitis</name>
    <dbReference type="NCBI Taxonomy" id="188932"/>
    <lineage>
        <taxon>Bacteria</taxon>
        <taxon>Pseudomonadati</taxon>
        <taxon>Bacteroidota</taxon>
        <taxon>Sphingobacteriia</taxon>
        <taxon>Sphingobacteriales</taxon>
        <taxon>Sphingobacteriaceae</taxon>
        <taxon>Pedobacter</taxon>
    </lineage>
</organism>
<dbReference type="SUPFAM" id="SSF53448">
    <property type="entry name" value="Nucleotide-diphospho-sugar transferases"/>
    <property type="match status" value="1"/>
</dbReference>
<comment type="caution">
    <text evidence="2">The sequence shown here is derived from an EMBL/GenBank/DDBJ whole genome shotgun (WGS) entry which is preliminary data.</text>
</comment>
<dbReference type="Pfam" id="PF00535">
    <property type="entry name" value="Glycos_transf_2"/>
    <property type="match status" value="1"/>
</dbReference>
<reference evidence="2 3" key="1">
    <citation type="submission" date="2020-08" db="EMBL/GenBank/DDBJ databases">
        <title>Genomic Encyclopedia of Type Strains, Phase IV (KMG-V): Genome sequencing to study the core and pangenomes of soil and plant-associated prokaryotes.</title>
        <authorList>
            <person name="Whitman W."/>
        </authorList>
    </citation>
    <scope>NUCLEOTIDE SEQUENCE [LARGE SCALE GENOMIC DNA]</scope>
    <source>
        <strain evidence="2 3">MP7CTX6</strain>
    </source>
</reference>
<evidence type="ECO:0000259" key="1">
    <source>
        <dbReference type="Pfam" id="PF00535"/>
    </source>
</evidence>
<evidence type="ECO:0000313" key="2">
    <source>
        <dbReference type="EMBL" id="MBB5620655.1"/>
    </source>
</evidence>
<dbReference type="EMBL" id="JACHCF010000003">
    <property type="protein sequence ID" value="MBB5620655.1"/>
    <property type="molecule type" value="Genomic_DNA"/>
</dbReference>
<protein>
    <submittedName>
        <fullName evidence="2">Glycosyltransferase involved in cell wall biosynthesis</fullName>
    </submittedName>
</protein>
<dbReference type="CDD" id="cd00761">
    <property type="entry name" value="Glyco_tranf_GTA_type"/>
    <property type="match status" value="1"/>
</dbReference>
<evidence type="ECO:0000313" key="3">
    <source>
        <dbReference type="Proteomes" id="UP000537718"/>
    </source>
</evidence>
<accession>A0A7W8YSG2</accession>
<dbReference type="InterPro" id="IPR029044">
    <property type="entry name" value="Nucleotide-diphossugar_trans"/>
</dbReference>
<keyword evidence="2" id="KW-0808">Transferase</keyword>
<gene>
    <name evidence="2" type="ORF">HDE69_001704</name>
</gene>